<accession>A0A6C0E588</accession>
<keyword evidence="1" id="KW-0472">Membrane</keyword>
<dbReference type="AlphaFoldDB" id="A0A6C0E588"/>
<keyword evidence="1" id="KW-1133">Transmembrane helix</keyword>
<reference evidence="2" key="1">
    <citation type="journal article" date="2020" name="Nature">
        <title>Giant virus diversity and host interactions through global metagenomics.</title>
        <authorList>
            <person name="Schulz F."/>
            <person name="Roux S."/>
            <person name="Paez-Espino D."/>
            <person name="Jungbluth S."/>
            <person name="Walsh D.A."/>
            <person name="Denef V.J."/>
            <person name="McMahon K.D."/>
            <person name="Konstantinidis K.T."/>
            <person name="Eloe-Fadrosh E.A."/>
            <person name="Kyrpides N.C."/>
            <person name="Woyke T."/>
        </authorList>
    </citation>
    <scope>NUCLEOTIDE SEQUENCE</scope>
    <source>
        <strain evidence="2">GVMAG-M-3300023179-111</strain>
    </source>
</reference>
<proteinExistence type="predicted"/>
<organism evidence="2">
    <name type="scientific">viral metagenome</name>
    <dbReference type="NCBI Taxonomy" id="1070528"/>
    <lineage>
        <taxon>unclassified sequences</taxon>
        <taxon>metagenomes</taxon>
        <taxon>organismal metagenomes</taxon>
    </lineage>
</organism>
<sequence length="107" mass="12431">MNVTHIKNYDIIDDLPTDENIVSANDMKIIDLLFKPVQKNKVKENKIFSLNSFSDPILIGVLYLLLSLPCFDIHNLNISSNLLLAIKTFLIMILFWLIKMMKNYFLV</sequence>
<evidence type="ECO:0000313" key="2">
    <source>
        <dbReference type="EMBL" id="QHT22585.1"/>
    </source>
</evidence>
<evidence type="ECO:0000256" key="1">
    <source>
        <dbReference type="SAM" id="Phobius"/>
    </source>
</evidence>
<name>A0A6C0E588_9ZZZZ</name>
<keyword evidence="1" id="KW-0812">Transmembrane</keyword>
<feature type="transmembrane region" description="Helical" evidence="1">
    <location>
        <begin position="78"/>
        <end position="98"/>
    </location>
</feature>
<protein>
    <submittedName>
        <fullName evidence="2">Uncharacterized protein</fullName>
    </submittedName>
</protein>
<dbReference type="EMBL" id="MN739713">
    <property type="protein sequence ID" value="QHT22585.1"/>
    <property type="molecule type" value="Genomic_DNA"/>
</dbReference>
<feature type="transmembrane region" description="Helical" evidence="1">
    <location>
        <begin position="47"/>
        <end position="66"/>
    </location>
</feature>